<evidence type="ECO:0000313" key="2">
    <source>
        <dbReference type="Proteomes" id="UP000035489"/>
    </source>
</evidence>
<keyword evidence="2" id="KW-1185">Reference proteome</keyword>
<comment type="caution">
    <text evidence="1">The sequence shown here is derived from an EMBL/GenBank/DDBJ whole genome shotgun (WGS) entry which is preliminary data.</text>
</comment>
<reference evidence="1 2" key="1">
    <citation type="submission" date="2015-05" db="EMBL/GenBank/DDBJ databases">
        <title>Draft genome sequence of Microvirga vignae strain BR3299, a novel nitrogen fixing bacteria isolated from Brazil semi-aired region.</title>
        <authorList>
            <person name="Zilli J.E."/>
            <person name="Passos S.R."/>
            <person name="Leite J."/>
            <person name="Baldani J.I."/>
            <person name="Xavier G.R."/>
            <person name="Rumjaneck N.G."/>
            <person name="Simoes-Araujo J.L."/>
        </authorList>
    </citation>
    <scope>NUCLEOTIDE SEQUENCE [LARGE SCALE GENOMIC DNA]</scope>
    <source>
        <strain evidence="1 2">BR3299</strain>
    </source>
</reference>
<dbReference type="STRING" id="1225564.AA309_07045"/>
<proteinExistence type="predicted"/>
<dbReference type="PATRIC" id="fig|1225564.3.peg.1920"/>
<accession>A0A0H1RFZ6</accession>
<evidence type="ECO:0000313" key="1">
    <source>
        <dbReference type="EMBL" id="KLK93776.1"/>
    </source>
</evidence>
<dbReference type="EMBL" id="LCYG01000017">
    <property type="protein sequence ID" value="KLK93776.1"/>
    <property type="molecule type" value="Genomic_DNA"/>
</dbReference>
<dbReference type="RefSeq" id="WP_047188298.1">
    <property type="nucleotide sequence ID" value="NZ_LCYG01000017.1"/>
</dbReference>
<dbReference type="AlphaFoldDB" id="A0A0H1RFZ6"/>
<dbReference type="OrthoDB" id="8020192at2"/>
<protein>
    <submittedName>
        <fullName evidence="1">Uncharacterized protein</fullName>
    </submittedName>
</protein>
<dbReference type="Proteomes" id="UP000035489">
    <property type="component" value="Unassembled WGS sequence"/>
</dbReference>
<gene>
    <name evidence="1" type="ORF">AA309_07045</name>
</gene>
<sequence length="89" mass="10421">MSVFEIDKSRVELREAQSQAPALKILYQSLLTTLTNLDFAYERERETLSSSALNPREQIRALGKLRESHREQRNPYLQQLAILQERIYG</sequence>
<organism evidence="1 2">
    <name type="scientific">Microvirga vignae</name>
    <dbReference type="NCBI Taxonomy" id="1225564"/>
    <lineage>
        <taxon>Bacteria</taxon>
        <taxon>Pseudomonadati</taxon>
        <taxon>Pseudomonadota</taxon>
        <taxon>Alphaproteobacteria</taxon>
        <taxon>Hyphomicrobiales</taxon>
        <taxon>Methylobacteriaceae</taxon>
        <taxon>Microvirga</taxon>
    </lineage>
</organism>
<name>A0A0H1RFZ6_9HYPH</name>